<evidence type="ECO:0000256" key="1">
    <source>
        <dbReference type="SAM" id="Phobius"/>
    </source>
</evidence>
<dbReference type="AlphaFoldDB" id="A0AAY4D8S4"/>
<name>A0AAY4D8S4_9TELE</name>
<accession>A0AAY4D8S4</accession>
<keyword evidence="1" id="KW-1133">Transmembrane helix</keyword>
<proteinExistence type="predicted"/>
<sequence>MPIYFLFLILFQLLWLYTAALWLQYSLCLLYSESERQFQVFDPYFMMDFCCSAMYSLNLFFCLRFAGQTDWFRPNGRGRFSYDFMNYPDTLIEEVDMSGTAINCEGLDNLVFEYQKLKTFSVVDM</sequence>
<evidence type="ECO:0000313" key="2">
    <source>
        <dbReference type="Ensembl" id="ENSDCDP00010041960.1"/>
    </source>
</evidence>
<reference evidence="2" key="2">
    <citation type="submission" date="2025-08" db="UniProtKB">
        <authorList>
            <consortium name="Ensembl"/>
        </authorList>
    </citation>
    <scope>IDENTIFICATION</scope>
</reference>
<reference evidence="2" key="3">
    <citation type="submission" date="2025-09" db="UniProtKB">
        <authorList>
            <consortium name="Ensembl"/>
        </authorList>
    </citation>
    <scope>IDENTIFICATION</scope>
</reference>
<keyword evidence="1" id="KW-0472">Membrane</keyword>
<protein>
    <submittedName>
        <fullName evidence="2">Uncharacterized protein</fullName>
    </submittedName>
</protein>
<evidence type="ECO:0000313" key="3">
    <source>
        <dbReference type="Proteomes" id="UP000694580"/>
    </source>
</evidence>
<organism evidence="2 3">
    <name type="scientific">Denticeps clupeoides</name>
    <name type="common">denticle herring</name>
    <dbReference type="NCBI Taxonomy" id="299321"/>
    <lineage>
        <taxon>Eukaryota</taxon>
        <taxon>Metazoa</taxon>
        <taxon>Chordata</taxon>
        <taxon>Craniata</taxon>
        <taxon>Vertebrata</taxon>
        <taxon>Euteleostomi</taxon>
        <taxon>Actinopterygii</taxon>
        <taxon>Neopterygii</taxon>
        <taxon>Teleostei</taxon>
        <taxon>Clupei</taxon>
        <taxon>Clupeiformes</taxon>
        <taxon>Denticipitoidei</taxon>
        <taxon>Denticipitidae</taxon>
        <taxon>Denticeps</taxon>
    </lineage>
</organism>
<dbReference type="Ensembl" id="ENSDCDT00010051985.1">
    <property type="protein sequence ID" value="ENSDCDP00010041960.1"/>
    <property type="gene ID" value="ENSDCDG00010026527.1"/>
</dbReference>
<dbReference type="Proteomes" id="UP000694580">
    <property type="component" value="Chromosome 13"/>
</dbReference>
<keyword evidence="3" id="KW-1185">Reference proteome</keyword>
<feature type="transmembrane region" description="Helical" evidence="1">
    <location>
        <begin position="44"/>
        <end position="67"/>
    </location>
</feature>
<reference evidence="2 3" key="1">
    <citation type="submission" date="2020-06" db="EMBL/GenBank/DDBJ databases">
        <authorList>
            <consortium name="Wellcome Sanger Institute Data Sharing"/>
        </authorList>
    </citation>
    <scope>NUCLEOTIDE SEQUENCE [LARGE SCALE GENOMIC DNA]</scope>
</reference>
<keyword evidence="1" id="KW-0812">Transmembrane</keyword>